<dbReference type="Proteomes" id="UP000305751">
    <property type="component" value="Unassembled WGS sequence"/>
</dbReference>
<dbReference type="InterPro" id="IPR027828">
    <property type="entry name" value="DUF4465"/>
</dbReference>
<comment type="caution">
    <text evidence="2">The sequence shown here is derived from an EMBL/GenBank/DDBJ whole genome shotgun (WGS) entry which is preliminary data.</text>
</comment>
<protein>
    <submittedName>
        <fullName evidence="2">DUF4465 domain-containing protein</fullName>
    </submittedName>
</protein>
<evidence type="ECO:0000313" key="5">
    <source>
        <dbReference type="Proteomes" id="UP000305751"/>
    </source>
</evidence>
<keyword evidence="5" id="KW-1185">Reference proteome</keyword>
<dbReference type="Proteomes" id="UP000491181">
    <property type="component" value="Unassembled WGS sequence"/>
</dbReference>
<reference evidence="1 6" key="3">
    <citation type="journal article" date="2020" name="Microbiome">
        <title>Single-cell genomics of uncultured bacteria reveals dietary fiber responders in the mouse gut microbiota.</title>
        <authorList>
            <person name="Chijiiwa R."/>
            <person name="Hosokawa M."/>
            <person name="Kogawa M."/>
            <person name="Nishikawa Y."/>
            <person name="Ide K."/>
            <person name="Sakanashi C."/>
            <person name="Takahashi K."/>
            <person name="Takeyama H."/>
        </authorList>
    </citation>
    <scope>NUCLEOTIDE SEQUENCE [LARGE SCALE GENOMIC DNA]</scope>
    <source>
        <strain evidence="1">IMSAGC_001</strain>
    </source>
</reference>
<reference evidence="3 5" key="2">
    <citation type="submission" date="2019-04" db="EMBL/GenBank/DDBJ databases">
        <title>Microbes associate with the intestines of laboratory mice.</title>
        <authorList>
            <person name="Navarre W."/>
            <person name="Wong E."/>
            <person name="Huang K."/>
            <person name="Tropini C."/>
            <person name="Ng K."/>
            <person name="Yu B."/>
        </authorList>
    </citation>
    <scope>NUCLEOTIDE SEQUENCE [LARGE SCALE GENOMIC DNA]</scope>
    <source>
        <strain evidence="3 5">NM70_E10</strain>
    </source>
</reference>
<organism evidence="2 4">
    <name type="scientific">Bacteroides acidifaciens</name>
    <dbReference type="NCBI Taxonomy" id="85831"/>
    <lineage>
        <taxon>Bacteria</taxon>
        <taxon>Pseudomonadati</taxon>
        <taxon>Bacteroidota</taxon>
        <taxon>Bacteroidia</taxon>
        <taxon>Bacteroidales</taxon>
        <taxon>Bacteroidaceae</taxon>
        <taxon>Bacteroides</taxon>
    </lineage>
</organism>
<dbReference type="EMBL" id="RAZM01000076">
    <property type="protein sequence ID" value="RLT78881.1"/>
    <property type="molecule type" value="Genomic_DNA"/>
</dbReference>
<evidence type="ECO:0000313" key="3">
    <source>
        <dbReference type="EMBL" id="TGX98585.1"/>
    </source>
</evidence>
<sequence length="251" mass="27943">MKKLSLFLLVSVFAFCGCSDDNDETKGGDKKEVVISFENQLAETESEFTTDQGTKVNPSDPYSKYSITDPKGLVTFDHFYADWGSGYSFAGFTYMNKTNHPYNAQPQCGKAKTGKVYLSTYSDAEYGSTLAIMTINDPNYSIKGAWITNSAGAYIGMTEGDNTARPFIKGDKYTVTATGYNENDEEIGSVQILLADYKSNADKPVSDWIWFDLSALHKAVKIKFVPTSTDMDQYMNTSKYFCLDDITLIEK</sequence>
<gene>
    <name evidence="2" type="ORF">D7Y07_16795</name>
    <name evidence="3" type="ORF">E5356_16595</name>
    <name evidence="1" type="ORF">IMSAGC001_02477</name>
</gene>
<evidence type="ECO:0000313" key="4">
    <source>
        <dbReference type="Proteomes" id="UP000267159"/>
    </source>
</evidence>
<dbReference type="EMBL" id="SRZA01000072">
    <property type="protein sequence ID" value="TGX98585.1"/>
    <property type="molecule type" value="Genomic_DNA"/>
</dbReference>
<dbReference type="AlphaFoldDB" id="A0A3L7YXY5"/>
<dbReference type="RefSeq" id="WP_121767118.1">
    <property type="nucleotide sequence ID" value="NZ_BLLS01000071.1"/>
</dbReference>
<reference evidence="2 4" key="1">
    <citation type="submission" date="2018-09" db="EMBL/GenBank/DDBJ databases">
        <title>Murine metabolic-syndrome-specific gut microbial biobank.</title>
        <authorList>
            <person name="Liu C."/>
        </authorList>
    </citation>
    <scope>NUCLEOTIDE SEQUENCE [LARGE SCALE GENOMIC DNA]</scope>
    <source>
        <strain evidence="2 4">0.1X-D8-26</strain>
    </source>
</reference>
<dbReference type="PROSITE" id="PS51257">
    <property type="entry name" value="PROKAR_LIPOPROTEIN"/>
    <property type="match status" value="1"/>
</dbReference>
<dbReference type="EMBL" id="BLLS01000071">
    <property type="protein sequence ID" value="GFH87053.1"/>
    <property type="molecule type" value="Genomic_DNA"/>
</dbReference>
<name>A0A3L7YXY5_9BACE</name>
<dbReference type="Proteomes" id="UP000267159">
    <property type="component" value="Unassembled WGS sequence"/>
</dbReference>
<evidence type="ECO:0000313" key="1">
    <source>
        <dbReference type="EMBL" id="GFH87053.1"/>
    </source>
</evidence>
<dbReference type="Gene3D" id="2.60.120.1350">
    <property type="entry name" value="Protein of unknown function DUF4465"/>
    <property type="match status" value="1"/>
</dbReference>
<accession>A0A3L7YXY5</accession>
<dbReference type="STRING" id="1235814.GCA_000613385_00726"/>
<evidence type="ECO:0000313" key="2">
    <source>
        <dbReference type="EMBL" id="RLT78881.1"/>
    </source>
</evidence>
<dbReference type="Pfam" id="PF14717">
    <property type="entry name" value="DUF4465"/>
    <property type="match status" value="1"/>
</dbReference>
<evidence type="ECO:0000313" key="6">
    <source>
        <dbReference type="Proteomes" id="UP000491181"/>
    </source>
</evidence>
<proteinExistence type="predicted"/>